<comment type="caution">
    <text evidence="8">The sequence shown here is derived from an EMBL/GenBank/DDBJ whole genome shotgun (WGS) entry which is preliminary data.</text>
</comment>
<proteinExistence type="predicted"/>
<evidence type="ECO:0000256" key="1">
    <source>
        <dbReference type="ARBA" id="ARBA00022723"/>
    </source>
</evidence>
<dbReference type="InterPro" id="IPR027417">
    <property type="entry name" value="P-loop_NTPase"/>
</dbReference>
<feature type="domain" description="NF-X1-type" evidence="7">
    <location>
        <begin position="1449"/>
        <end position="1472"/>
    </location>
</feature>
<feature type="domain" description="NF-X1-type" evidence="7">
    <location>
        <begin position="1364"/>
        <end position="1390"/>
    </location>
</feature>
<dbReference type="CDD" id="cd06008">
    <property type="entry name" value="NF-X1-zinc-finger"/>
    <property type="match status" value="1"/>
</dbReference>
<dbReference type="PANTHER" id="PTHR10887">
    <property type="entry name" value="DNA2/NAM7 HELICASE FAMILY"/>
    <property type="match status" value="1"/>
</dbReference>
<dbReference type="InterPro" id="IPR041679">
    <property type="entry name" value="DNA2/NAM7-like_C"/>
</dbReference>
<dbReference type="Proteomes" id="UP001367676">
    <property type="component" value="Unassembled WGS sequence"/>
</dbReference>
<evidence type="ECO:0000313" key="8">
    <source>
        <dbReference type="EMBL" id="KAK7575662.1"/>
    </source>
</evidence>
<dbReference type="InterPro" id="IPR000967">
    <property type="entry name" value="Znf_NFX1"/>
</dbReference>
<gene>
    <name evidence="8" type="ORF">V9T40_011948</name>
</gene>
<dbReference type="EMBL" id="JBBCAQ010000036">
    <property type="protein sequence ID" value="KAK7575662.1"/>
    <property type="molecule type" value="Genomic_DNA"/>
</dbReference>
<protein>
    <recommendedName>
        <fullName evidence="7">NF-X1-type domain-containing protein</fullName>
    </recommendedName>
</protein>
<organism evidence="8 9">
    <name type="scientific">Parthenolecanium corni</name>
    <dbReference type="NCBI Taxonomy" id="536013"/>
    <lineage>
        <taxon>Eukaryota</taxon>
        <taxon>Metazoa</taxon>
        <taxon>Ecdysozoa</taxon>
        <taxon>Arthropoda</taxon>
        <taxon>Hexapoda</taxon>
        <taxon>Insecta</taxon>
        <taxon>Pterygota</taxon>
        <taxon>Neoptera</taxon>
        <taxon>Paraneoptera</taxon>
        <taxon>Hemiptera</taxon>
        <taxon>Sternorrhyncha</taxon>
        <taxon>Coccoidea</taxon>
        <taxon>Coccidae</taxon>
        <taxon>Parthenolecanium</taxon>
    </lineage>
</organism>
<dbReference type="Pfam" id="PF25396">
    <property type="entry name" value="ZNFX1"/>
    <property type="match status" value="1"/>
</dbReference>
<dbReference type="CDD" id="cd17936">
    <property type="entry name" value="EEXXEc_NFX1"/>
    <property type="match status" value="1"/>
</dbReference>
<dbReference type="InterPro" id="IPR047187">
    <property type="entry name" value="SF1_C_Upf1"/>
</dbReference>
<evidence type="ECO:0000259" key="7">
    <source>
        <dbReference type="SMART" id="SM00438"/>
    </source>
</evidence>
<feature type="compositionally biased region" description="Polar residues" evidence="6">
    <location>
        <begin position="21"/>
        <end position="44"/>
    </location>
</feature>
<dbReference type="PANTHER" id="PTHR10887:SF341">
    <property type="entry name" value="NFX1-TYPE ZINC FINGER-CONTAINING PROTEIN 1"/>
    <property type="match status" value="1"/>
</dbReference>
<dbReference type="InterPro" id="IPR057373">
    <property type="entry name" value="ZNFX1"/>
</dbReference>
<keyword evidence="5" id="KW-0175">Coiled coil</keyword>
<evidence type="ECO:0000256" key="2">
    <source>
        <dbReference type="ARBA" id="ARBA00022737"/>
    </source>
</evidence>
<evidence type="ECO:0000256" key="3">
    <source>
        <dbReference type="ARBA" id="ARBA00022771"/>
    </source>
</evidence>
<dbReference type="Gene3D" id="3.40.50.300">
    <property type="entry name" value="P-loop containing nucleotide triphosphate hydrolases"/>
    <property type="match status" value="3"/>
</dbReference>
<dbReference type="Pfam" id="PF13087">
    <property type="entry name" value="AAA_12"/>
    <property type="match status" value="1"/>
</dbReference>
<name>A0AAN9T696_9HEMI</name>
<evidence type="ECO:0000256" key="6">
    <source>
        <dbReference type="SAM" id="MobiDB-lite"/>
    </source>
</evidence>
<dbReference type="CDD" id="cd18808">
    <property type="entry name" value="SF1_C_Upf1"/>
    <property type="match status" value="1"/>
</dbReference>
<keyword evidence="2" id="KW-0677">Repeat</keyword>
<keyword evidence="9" id="KW-1185">Reference proteome</keyword>
<dbReference type="GO" id="GO:0031048">
    <property type="term" value="P:regulatory ncRNA-mediated heterochromatin formation"/>
    <property type="evidence" value="ECO:0007669"/>
    <property type="project" value="TreeGrafter"/>
</dbReference>
<dbReference type="FunFam" id="3.40.50.300:FF:000742">
    <property type="entry name" value="NFX1-type zinc finger-containing protein 1"/>
    <property type="match status" value="1"/>
</dbReference>
<feature type="domain" description="NF-X1-type" evidence="7">
    <location>
        <begin position="1476"/>
        <end position="1499"/>
    </location>
</feature>
<keyword evidence="4" id="KW-0862">Zinc</keyword>
<dbReference type="GO" id="GO:0031380">
    <property type="term" value="C:nuclear RNA-directed RNA polymerase complex"/>
    <property type="evidence" value="ECO:0007669"/>
    <property type="project" value="TreeGrafter"/>
</dbReference>
<accession>A0AAN9T696</accession>
<keyword evidence="3" id="KW-0863">Zinc-finger</keyword>
<reference evidence="8 9" key="1">
    <citation type="submission" date="2024-03" db="EMBL/GenBank/DDBJ databases">
        <title>Adaptation during the transition from Ophiocordyceps entomopathogen to insect associate is accompanied by gene loss and intensified selection.</title>
        <authorList>
            <person name="Ward C.M."/>
            <person name="Onetto C.A."/>
            <person name="Borneman A.R."/>
        </authorList>
    </citation>
    <scope>NUCLEOTIDE SEQUENCE [LARGE SCALE GENOMIC DNA]</scope>
    <source>
        <strain evidence="8">AWRI1</strain>
        <tissue evidence="8">Single Adult Female</tissue>
    </source>
</reference>
<feature type="domain" description="NF-X1-type" evidence="7">
    <location>
        <begin position="1713"/>
        <end position="1730"/>
    </location>
</feature>
<dbReference type="Pfam" id="PF13086">
    <property type="entry name" value="AAA_11"/>
    <property type="match status" value="1"/>
</dbReference>
<dbReference type="GO" id="GO:0004386">
    <property type="term" value="F:helicase activity"/>
    <property type="evidence" value="ECO:0007669"/>
    <property type="project" value="InterPro"/>
</dbReference>
<dbReference type="InterPro" id="IPR041677">
    <property type="entry name" value="DNA2/NAM7_AAA_11"/>
</dbReference>
<dbReference type="InterPro" id="IPR045055">
    <property type="entry name" value="DNA2/NAM7-like"/>
</dbReference>
<feature type="coiled-coil region" evidence="5">
    <location>
        <begin position="904"/>
        <end position="938"/>
    </location>
</feature>
<feature type="domain" description="NF-X1-type" evidence="7">
    <location>
        <begin position="1616"/>
        <end position="1635"/>
    </location>
</feature>
<evidence type="ECO:0000256" key="5">
    <source>
        <dbReference type="SAM" id="Coils"/>
    </source>
</evidence>
<keyword evidence="1" id="KW-0479">Metal-binding</keyword>
<dbReference type="SMART" id="SM00438">
    <property type="entry name" value="ZnF_NFX"/>
    <property type="match status" value="5"/>
</dbReference>
<sequence>MAEESISTEFLSAVSELRVSATTAESTNSKQHIPLTNGNCTESRATNRKPIPWRNVKSHEEKPSTSWRGKGQPRNAPSAFSTWRGRAGREDSKSAFQLHDAFVKRKSKIHEASKPFGGFRKNFGSNSSIASDCSPSSVYPEGRKPFTDSRKKFGSGWSLTSESSTVVHDRGLGRGVLNRRYKAVGISNPRTYGQVKPTCHRPASSSDLNLKYLETLSQKEVHQIALEVTISKSPFSAYLEKSPLESDWLMLILSVVAKVCVSDYEGNRSDLLHKLCKSPFLDTLSNYLGDMSTEPNPETLDKFLRLMPDLCEFYSSVLDAWPIVAVKKNLKKLITKTKEAVNNMPLYLGVPVDENIISKLESYIDTFDDYKKMHEKKQLVEKRMRSGVEKIANSAPPNDFRHLGLYPTREDLFSTQRGFIRPNKIEGAYESVEHYLDVQFRLLREDFIDSVRSGVQKYSASKSDSRRRFKFDNVRIYPDTRLVSWERRNSVDGEVGIRLNFDPRGKFAETCDWVHNKRFMFGSLLLLTADDFNSFLCATVLERDIKTLKKGCVLAALVEETPDFHKIFAAKPFTMAESEVFFQPYFLILQALKKLDDASFPMSKYIVRGLTEAKCPSYPPAKDMACGLYFNSFPCTFLRRNRFQYGDSDYFWGVVLSADDDLYFEPYTPAESDPVELDIYQKEAFEAGMQRDFCVIQGPPGTGKTFLGLQLVQSILNECKIHGKKLPILVVCLTNHALDQFLERILAFTNKIVRVGGQSQNENLTSRNLRTRRRALFHVLREENGDFECMSSKINQEIAYLSTIIENTQKMKKYVETPVGILSTTLLKQVVDPNLLSVVENDRTLWQWLLEDTEYEAPLMNDVVNLGHLYENGTTNGEDFEPVASKKGKNNSVKPDFICEVKCIKSYSVTLDELKQKLESITEEYNALIQNEDSLLEKGCDSSLIHFEKAYLKNQIKYRTRQFYKLKANLEAYVQEPETKILNALRTDPTKLPSKLRWLIYWSWLSGLQKKLLAEISELETKRRAKMNQHEEYKMFEDLYIMEQSDVVGMTTTGAARLNKLLGLLKPAIVIVEEAAEVLEAHVVAALTKSCRHLILIGDHQQLRPSSAVYELSKNYNIDVSLFERMVKNGMHCPMLKVQHRMRPEISANITPLIYPELKNHESVLSLEPVRGVLKNMFFMEHNMPETVSDDETSKENTHEAEFVVKLARYFIQQGYKPENITLLTFYAGQMFRIRNLLKNNCLNDVTCVVVDKYQGEENDIIILSLVRSNEDGNIGFLSIENRVCVALSRAKTGFFMIGNMDCLAKTRLWQKLRNIFKEKDAIGKEFPLYCDRHDKITRVSKAQNFRLVHNGGCGAVCNMLMACGHNCLKKCHLVLGKHRSLDCAEPCKRLCLRNHECKKLCKEKCGDCEILVEKLLPNCQHKALVPCHVSEYQYLCTELVEDVVLISCDHVVKRKCHQKLEDVECTKPCRKWLNCGHMCTRLCHEEDDPDHIKFQCQKQCGRYYKGCKKGHRCLKFCYEPCGRCPFKEEINLSCGHVLTLPCSTNLDSVKCPYPCLKICSQCKFECEKPCWESKLPCVNKVRKVIPTCGHEIEIDCCDEPTQNLCKQKCQLMTPCGHKCQLMCGQTCDSRECKEWVTSTARKPLCGHEYIYVLCNQKEEVLKNTPESFLANCQEPCDAMLECGDVCSGTCGQCFQGRLHQTCPKLCGRTFICGHRCKFPCQKLCPPCSEPCSFRCAHSQCNEKCGIPCSTCKQPCEWKCKHTKCTRKCGDICNRQPCDKPCDVKLPCGHDCIGFCGEPCPPQCRLCSPEIANVIFGYEKAPDARFVLMVDCNHTVESKALDEYFSASLRNGEIMLKGCPLCGKQITKTLRYMNFFKRIYQQIAEMKTKTFEDLRSFDLNLEQLVCEIKTPLFSEFARICLKNIPDRSKKHIFSPEILSNFIYFFEACQVLISHEREFAKVPGKNEIHQHRVAIYFDNLIRRLLTNFNANRQLMLDFNLELRRYHLMADYQCIYTNSLKRVDGKDKEISEICAEIKQILFGFTKFTDDEEGKIRSLFEKLRTRLMIFSASSWPQKKLTMKKELPRIFDDLKAGFWFQCLNGHYYCIDAMENEKENTADCPECVKKGILVTKESGRRRKRRGRR</sequence>
<evidence type="ECO:0000313" key="9">
    <source>
        <dbReference type="Proteomes" id="UP001367676"/>
    </source>
</evidence>
<dbReference type="SUPFAM" id="SSF52540">
    <property type="entry name" value="P-loop containing nucleoside triphosphate hydrolases"/>
    <property type="match status" value="1"/>
</dbReference>
<dbReference type="GO" id="GO:0008270">
    <property type="term" value="F:zinc ion binding"/>
    <property type="evidence" value="ECO:0007669"/>
    <property type="project" value="UniProtKB-KW"/>
</dbReference>
<evidence type="ECO:0000256" key="4">
    <source>
        <dbReference type="ARBA" id="ARBA00022833"/>
    </source>
</evidence>
<feature type="region of interest" description="Disordered" evidence="6">
    <location>
        <begin position="21"/>
        <end position="88"/>
    </location>
</feature>